<dbReference type="EMBL" id="GGEC01001294">
    <property type="protein sequence ID" value="MBW81777.1"/>
    <property type="molecule type" value="Transcribed_RNA"/>
</dbReference>
<proteinExistence type="predicted"/>
<evidence type="ECO:0000313" key="2">
    <source>
        <dbReference type="EMBL" id="MBW81777.1"/>
    </source>
</evidence>
<evidence type="ECO:0000256" key="1">
    <source>
        <dbReference type="SAM" id="MobiDB-lite"/>
    </source>
</evidence>
<name>A0A2P2IKN2_RHIMU</name>
<sequence length="114" mass="12380">MFVDFPAAPMRPESLSGLEEQVVFIKDSTETSTATIGCKHFGPASPLRRPRLSIALGPSSRTRPSSEDLDLRASNSGKQPEIAPPHTLCVAAIFRTNQQNTTLCPQTISSFPRL</sequence>
<feature type="region of interest" description="Disordered" evidence="1">
    <location>
        <begin position="35"/>
        <end position="82"/>
    </location>
</feature>
<protein>
    <submittedName>
        <fullName evidence="2">Uncharacterized protein</fullName>
    </submittedName>
</protein>
<reference evidence="2" key="1">
    <citation type="submission" date="2018-02" db="EMBL/GenBank/DDBJ databases">
        <title>Rhizophora mucronata_Transcriptome.</title>
        <authorList>
            <person name="Meera S.P."/>
            <person name="Sreeshan A."/>
            <person name="Augustine A."/>
        </authorList>
    </citation>
    <scope>NUCLEOTIDE SEQUENCE</scope>
    <source>
        <tissue evidence="2">Leaf</tissue>
    </source>
</reference>
<accession>A0A2P2IKN2</accession>
<dbReference type="AlphaFoldDB" id="A0A2P2IKN2"/>
<organism evidence="2">
    <name type="scientific">Rhizophora mucronata</name>
    <name type="common">Asiatic mangrove</name>
    <dbReference type="NCBI Taxonomy" id="61149"/>
    <lineage>
        <taxon>Eukaryota</taxon>
        <taxon>Viridiplantae</taxon>
        <taxon>Streptophyta</taxon>
        <taxon>Embryophyta</taxon>
        <taxon>Tracheophyta</taxon>
        <taxon>Spermatophyta</taxon>
        <taxon>Magnoliopsida</taxon>
        <taxon>eudicotyledons</taxon>
        <taxon>Gunneridae</taxon>
        <taxon>Pentapetalae</taxon>
        <taxon>rosids</taxon>
        <taxon>fabids</taxon>
        <taxon>Malpighiales</taxon>
        <taxon>Rhizophoraceae</taxon>
        <taxon>Rhizophora</taxon>
    </lineage>
</organism>